<dbReference type="EMBL" id="SIXH01000102">
    <property type="protein sequence ID" value="TBO59025.1"/>
    <property type="molecule type" value="Genomic_DNA"/>
</dbReference>
<dbReference type="Gene3D" id="3.90.75.20">
    <property type="match status" value="1"/>
</dbReference>
<name>A0A4Q9HVS9_STRKA</name>
<dbReference type="RefSeq" id="WP_131123522.1">
    <property type="nucleotide sequence ID" value="NZ_SIXH01000102.1"/>
</dbReference>
<reference evidence="2 3" key="1">
    <citation type="submission" date="2019-02" db="EMBL/GenBank/DDBJ databases">
        <title>Draft Genome Sequence of Streptomyces sp. AM-2504, identified by 16S rRNA comparative analysis as a Streptomyces Kasugaensis strain.</title>
        <authorList>
            <person name="Napolioni V."/>
            <person name="Giuliodori A.M."/>
            <person name="Spurio R."/>
            <person name="Fabbretti A."/>
        </authorList>
    </citation>
    <scope>NUCLEOTIDE SEQUENCE [LARGE SCALE GENOMIC DNA]</scope>
    <source>
        <strain evidence="2 3">AM-2504</strain>
    </source>
</reference>
<dbReference type="Proteomes" id="UP000292452">
    <property type="component" value="Unassembled WGS sequence"/>
</dbReference>
<dbReference type="Pfam" id="PF13392">
    <property type="entry name" value="HNH_3"/>
    <property type="match status" value="1"/>
</dbReference>
<keyword evidence="2" id="KW-0255">Endonuclease</keyword>
<dbReference type="SUPFAM" id="SSF54060">
    <property type="entry name" value="His-Me finger endonucleases"/>
    <property type="match status" value="1"/>
</dbReference>
<comment type="caution">
    <text evidence="2">The sequence shown here is derived from an EMBL/GenBank/DDBJ whole genome shotgun (WGS) entry which is preliminary data.</text>
</comment>
<evidence type="ECO:0000313" key="2">
    <source>
        <dbReference type="EMBL" id="TBO59025.1"/>
    </source>
</evidence>
<dbReference type="GO" id="GO:0004519">
    <property type="term" value="F:endonuclease activity"/>
    <property type="evidence" value="ECO:0007669"/>
    <property type="project" value="UniProtKB-KW"/>
</dbReference>
<sequence length="170" mass="18868">MDRQTSAQRFAAKVNPRGPLALIRGVLGPCYLWTGAQSEKGYGAFRDGRTVRAHRYAYEQAHGPIPAGLDVDHRCRRRACVRPSHLRAITHRENILASSNHVARRAAVTHCPAGNPYDDANTYRARNGTRKCHACKNAAQRAARAAIRERHLAPIAHIRPRTATPERQAA</sequence>
<gene>
    <name evidence="2" type="ORF">EYS09_14375</name>
</gene>
<feature type="domain" description="HNH nuclease" evidence="1">
    <location>
        <begin position="52"/>
        <end position="94"/>
    </location>
</feature>
<dbReference type="InterPro" id="IPR044925">
    <property type="entry name" value="His-Me_finger_sf"/>
</dbReference>
<keyword evidence="2" id="KW-0378">Hydrolase</keyword>
<keyword evidence="2" id="KW-0540">Nuclease</keyword>
<protein>
    <submittedName>
        <fullName evidence="2">HNH endonuclease</fullName>
    </submittedName>
</protein>
<evidence type="ECO:0000259" key="1">
    <source>
        <dbReference type="Pfam" id="PF13392"/>
    </source>
</evidence>
<organism evidence="2 3">
    <name type="scientific">Streptomyces kasugaensis</name>
    <dbReference type="NCBI Taxonomy" id="1946"/>
    <lineage>
        <taxon>Bacteria</taxon>
        <taxon>Bacillati</taxon>
        <taxon>Actinomycetota</taxon>
        <taxon>Actinomycetes</taxon>
        <taxon>Kitasatosporales</taxon>
        <taxon>Streptomycetaceae</taxon>
        <taxon>Streptomyces</taxon>
    </lineage>
</organism>
<accession>A0A4Q9HVS9</accession>
<dbReference type="InterPro" id="IPR003615">
    <property type="entry name" value="HNH_nuc"/>
</dbReference>
<keyword evidence="3" id="KW-1185">Reference proteome</keyword>
<evidence type="ECO:0000313" key="3">
    <source>
        <dbReference type="Proteomes" id="UP000292452"/>
    </source>
</evidence>
<proteinExistence type="predicted"/>
<dbReference type="AlphaFoldDB" id="A0A4Q9HVS9"/>